<dbReference type="InterPro" id="IPR006512">
    <property type="entry name" value="YidE_YbjL"/>
</dbReference>
<feature type="transmembrane region" description="Helical" evidence="8">
    <location>
        <begin position="417"/>
        <end position="437"/>
    </location>
</feature>
<feature type="transmembrane region" description="Helical" evidence="8">
    <location>
        <begin position="449"/>
        <end position="469"/>
    </location>
</feature>
<dbReference type="Pfam" id="PF06826">
    <property type="entry name" value="Asp-Al_Ex"/>
    <property type="match status" value="2"/>
</dbReference>
<feature type="domain" description="RCK C-terminal" evidence="9">
    <location>
        <begin position="294"/>
        <end position="378"/>
    </location>
</feature>
<name>A0A1T5EVD8_9BACT</name>
<feature type="transmembrane region" description="Helical" evidence="8">
    <location>
        <begin position="481"/>
        <end position="503"/>
    </location>
</feature>
<dbReference type="InterPro" id="IPR036721">
    <property type="entry name" value="RCK_C_sf"/>
</dbReference>
<evidence type="ECO:0000256" key="7">
    <source>
        <dbReference type="ARBA" id="ARBA00023136"/>
    </source>
</evidence>
<dbReference type="Proteomes" id="UP000190852">
    <property type="component" value="Unassembled WGS sequence"/>
</dbReference>
<evidence type="ECO:0000313" key="10">
    <source>
        <dbReference type="EMBL" id="SKB87907.1"/>
    </source>
</evidence>
<dbReference type="EMBL" id="FUYQ01000031">
    <property type="protein sequence ID" value="SKB87907.1"/>
    <property type="molecule type" value="Genomic_DNA"/>
</dbReference>
<dbReference type="InterPro" id="IPR050144">
    <property type="entry name" value="AAE_transporter"/>
</dbReference>
<dbReference type="NCBIfam" id="NF003007">
    <property type="entry name" value="PRK03818.1"/>
    <property type="match status" value="1"/>
</dbReference>
<dbReference type="Gene3D" id="3.30.70.1450">
    <property type="entry name" value="Regulator of K+ conductance, C-terminal domain"/>
    <property type="match status" value="2"/>
</dbReference>
<dbReference type="SUPFAM" id="SSF116726">
    <property type="entry name" value="TrkA C-terminal domain-like"/>
    <property type="match status" value="2"/>
</dbReference>
<feature type="transmembrane region" description="Helical" evidence="8">
    <location>
        <begin position="44"/>
        <end position="66"/>
    </location>
</feature>
<dbReference type="PANTHER" id="PTHR30445">
    <property type="entry name" value="K(+)_H(+) ANTIPORTER SUBUNIT KHTT"/>
    <property type="match status" value="1"/>
</dbReference>
<comment type="similarity">
    <text evidence="2">Belongs to the AAE transporter (TC 2.A.81) family.</text>
</comment>
<feature type="transmembrane region" description="Helical" evidence="8">
    <location>
        <begin position="171"/>
        <end position="193"/>
    </location>
</feature>
<dbReference type="GO" id="GO:0006813">
    <property type="term" value="P:potassium ion transport"/>
    <property type="evidence" value="ECO:0007669"/>
    <property type="project" value="InterPro"/>
</dbReference>
<sequence>MQPQILGYLMDWLSDAFLKPTIIQAVIVICMVSALGLALGRIKFFGISLGITFVFFTGILAGHIGIEVNPDMLNFAQNLGLILFVYTLGLQVGPGFFSSFKKGGIELNLLSIAVIVLGISMTLGFHWGLGVSLSNMVGLFSGAVTNTPALGAAQQAFLQLNPADTKGTTDMALACAVTYPLGVVGVILAIVFLRKFFIYKNDTSFSKEHKDPTTYVGEFQVSNPAIYDKSIREIMKLTHKQFVISRVWRDGKVSIPTSETKLLPHDHLLIISVKSDVESIKVLFGEQEQVDWNKEDIDWNAIDSQLISRRVIVTQPKINGVKLGSLKLRNLYGINITRINRAGIDLLASPNLHLQIGDKLTIVGEKNSVNNVVKILGDEVKRLDNPNLIAVFVGITLGVILGALPITIPGMSTPVKLGIAGGPIIVGILMGAFGARLHLTTYTTQSANLMLRQLGIVIYLAGLGINSGAHFFETIFRTEGLIWIGLGAALTLVPVLIVGVVAMRVLKMDYANSMGMLCGSMANPMALSYANTTVEGDEPSVAYATVYPLSMFIRVISAQLLILLFS</sequence>
<feature type="transmembrane region" description="Helical" evidence="8">
    <location>
        <begin position="20"/>
        <end position="39"/>
    </location>
</feature>
<keyword evidence="5 8" id="KW-0812">Transmembrane</keyword>
<dbReference type="PANTHER" id="PTHR30445:SF3">
    <property type="entry name" value="TRANSPORT PROTEIN YIDE-RELATED"/>
    <property type="match status" value="1"/>
</dbReference>
<evidence type="ECO:0000256" key="4">
    <source>
        <dbReference type="ARBA" id="ARBA00022475"/>
    </source>
</evidence>
<dbReference type="Pfam" id="PF02080">
    <property type="entry name" value="TrkA_C"/>
    <property type="match status" value="1"/>
</dbReference>
<feature type="transmembrane region" description="Helical" evidence="8">
    <location>
        <begin position="542"/>
        <end position="565"/>
    </location>
</feature>
<gene>
    <name evidence="10" type="ORF">SAMN05660349_03167</name>
</gene>
<proteinExistence type="inferred from homology"/>
<feature type="transmembrane region" description="Helical" evidence="8">
    <location>
        <begin position="78"/>
        <end position="97"/>
    </location>
</feature>
<feature type="transmembrane region" description="Helical" evidence="8">
    <location>
        <begin position="109"/>
        <end position="129"/>
    </location>
</feature>
<protein>
    <submittedName>
        <fullName evidence="10">AspT/YidE/YbjL antiporter duplication domain-containing protein</fullName>
    </submittedName>
</protein>
<feature type="transmembrane region" description="Helical" evidence="8">
    <location>
        <begin position="388"/>
        <end position="411"/>
    </location>
</feature>
<evidence type="ECO:0000256" key="3">
    <source>
        <dbReference type="ARBA" id="ARBA00022448"/>
    </source>
</evidence>
<organism evidence="10 11">
    <name type="scientific">Parabacteroides chartae</name>
    <dbReference type="NCBI Taxonomy" id="1037355"/>
    <lineage>
        <taxon>Bacteria</taxon>
        <taxon>Pseudomonadati</taxon>
        <taxon>Bacteroidota</taxon>
        <taxon>Bacteroidia</taxon>
        <taxon>Bacteroidales</taxon>
        <taxon>Tannerellaceae</taxon>
        <taxon>Parabacteroides</taxon>
    </lineage>
</organism>
<comment type="subcellular location">
    <subcellularLocation>
        <location evidence="1">Cell membrane</location>
        <topology evidence="1">Multi-pass membrane protein</topology>
    </subcellularLocation>
</comment>
<keyword evidence="4" id="KW-1003">Cell membrane</keyword>
<evidence type="ECO:0000256" key="5">
    <source>
        <dbReference type="ARBA" id="ARBA00022692"/>
    </source>
</evidence>
<keyword evidence="11" id="KW-1185">Reference proteome</keyword>
<accession>A0A1T5EVD8</accession>
<evidence type="ECO:0000259" key="9">
    <source>
        <dbReference type="PROSITE" id="PS51202"/>
    </source>
</evidence>
<dbReference type="GO" id="GO:0005886">
    <property type="term" value="C:plasma membrane"/>
    <property type="evidence" value="ECO:0007669"/>
    <property type="project" value="UniProtKB-SubCell"/>
</dbReference>
<dbReference type="PROSITE" id="PS51202">
    <property type="entry name" value="RCK_C"/>
    <property type="match status" value="2"/>
</dbReference>
<reference evidence="11" key="1">
    <citation type="submission" date="2017-02" db="EMBL/GenBank/DDBJ databases">
        <authorList>
            <person name="Varghese N."/>
            <person name="Submissions S."/>
        </authorList>
    </citation>
    <scope>NUCLEOTIDE SEQUENCE [LARGE SCALE GENOMIC DNA]</scope>
    <source>
        <strain evidence="11">DSM 24967</strain>
    </source>
</reference>
<feature type="domain" description="RCK C-terminal" evidence="9">
    <location>
        <begin position="203"/>
        <end position="286"/>
    </location>
</feature>
<keyword evidence="6 8" id="KW-1133">Transmembrane helix</keyword>
<dbReference type="AlphaFoldDB" id="A0A1T5EVD8"/>
<keyword evidence="3" id="KW-0813">Transport</keyword>
<dbReference type="GO" id="GO:0008324">
    <property type="term" value="F:monoatomic cation transmembrane transporter activity"/>
    <property type="evidence" value="ECO:0007669"/>
    <property type="project" value="InterPro"/>
</dbReference>
<evidence type="ECO:0000256" key="8">
    <source>
        <dbReference type="SAM" id="Phobius"/>
    </source>
</evidence>
<dbReference type="InterPro" id="IPR006037">
    <property type="entry name" value="RCK_C"/>
</dbReference>
<keyword evidence="7 8" id="KW-0472">Membrane</keyword>
<evidence type="ECO:0000256" key="6">
    <source>
        <dbReference type="ARBA" id="ARBA00022989"/>
    </source>
</evidence>
<evidence type="ECO:0000313" key="11">
    <source>
        <dbReference type="Proteomes" id="UP000190852"/>
    </source>
</evidence>
<feature type="transmembrane region" description="Helical" evidence="8">
    <location>
        <begin position="510"/>
        <end position="530"/>
    </location>
</feature>
<evidence type="ECO:0000256" key="2">
    <source>
        <dbReference type="ARBA" id="ARBA00009854"/>
    </source>
</evidence>
<dbReference type="NCBIfam" id="TIGR01625">
    <property type="entry name" value="YidE_YbjL_dupl"/>
    <property type="match status" value="2"/>
</dbReference>
<evidence type="ECO:0000256" key="1">
    <source>
        <dbReference type="ARBA" id="ARBA00004651"/>
    </source>
</evidence>